<dbReference type="GO" id="GO:0019350">
    <property type="term" value="P:teichoic acid biosynthetic process"/>
    <property type="evidence" value="ECO:0007669"/>
    <property type="project" value="UniProtKB-KW"/>
</dbReference>
<name>A0A0H5SE68_HERHM</name>
<comment type="similarity">
    <text evidence="2">Belongs to the CDP-glycerol glycerophosphotransferase family.</text>
</comment>
<evidence type="ECO:0000256" key="3">
    <source>
        <dbReference type="ARBA" id="ARBA00022475"/>
    </source>
</evidence>
<dbReference type="Proteomes" id="UP000236497">
    <property type="component" value="Unassembled WGS sequence"/>
</dbReference>
<evidence type="ECO:0000256" key="6">
    <source>
        <dbReference type="ARBA" id="ARBA00023136"/>
    </source>
</evidence>
<dbReference type="InterPro" id="IPR043149">
    <property type="entry name" value="TagF_N"/>
</dbReference>
<dbReference type="Gene3D" id="3.40.50.12580">
    <property type="match status" value="1"/>
</dbReference>
<dbReference type="EMBL" id="CVTD020000006">
    <property type="protein sequence ID" value="CRZ33345.1"/>
    <property type="molecule type" value="Genomic_DNA"/>
</dbReference>
<keyword evidence="3" id="KW-1003">Cell membrane</keyword>
<dbReference type="Pfam" id="PF04464">
    <property type="entry name" value="Glyphos_transf"/>
    <property type="match status" value="1"/>
</dbReference>
<dbReference type="GO" id="GO:0047355">
    <property type="term" value="F:CDP-glycerol glycerophosphotransferase activity"/>
    <property type="evidence" value="ECO:0007669"/>
    <property type="project" value="InterPro"/>
</dbReference>
<accession>A0A0H5SE68</accession>
<evidence type="ECO:0000256" key="1">
    <source>
        <dbReference type="ARBA" id="ARBA00004202"/>
    </source>
</evidence>
<dbReference type="InterPro" id="IPR007554">
    <property type="entry name" value="Glycerophosphate_synth"/>
</dbReference>
<gene>
    <name evidence="7" type="ORF">HHT355_0131</name>
</gene>
<evidence type="ECO:0000313" key="7">
    <source>
        <dbReference type="EMBL" id="CRZ33345.1"/>
    </source>
</evidence>
<dbReference type="RefSeq" id="WP_103201533.1">
    <property type="nucleotide sequence ID" value="NZ_CVTD020000006.1"/>
</dbReference>
<evidence type="ECO:0000256" key="5">
    <source>
        <dbReference type="ARBA" id="ARBA00022944"/>
    </source>
</evidence>
<organism evidence="7 8">
    <name type="scientific">Herbinix hemicellulosilytica</name>
    <dbReference type="NCBI Taxonomy" id="1564487"/>
    <lineage>
        <taxon>Bacteria</taxon>
        <taxon>Bacillati</taxon>
        <taxon>Bacillota</taxon>
        <taxon>Clostridia</taxon>
        <taxon>Lachnospirales</taxon>
        <taxon>Lachnospiraceae</taxon>
        <taxon>Herbinix</taxon>
    </lineage>
</organism>
<keyword evidence="6" id="KW-0472">Membrane</keyword>
<keyword evidence="5" id="KW-0777">Teichoic acid biosynthesis</keyword>
<proteinExistence type="inferred from homology"/>
<dbReference type="PANTHER" id="PTHR37316">
    <property type="entry name" value="TEICHOIC ACID GLYCEROL-PHOSPHATE PRIMASE"/>
    <property type="match status" value="1"/>
</dbReference>
<sequence length="378" mass="44053">MVKTVGYILFALVYYICRLFPVQNRRVFCIMTHDDGACSNVRLIEKEMEKLNKGFRFDRVTKRDVEAVKNLSHVLNFFFIKPYQLARAKIILMDNVFLPMAYFRVKKNVKVVQLWHGTGTIKKFGQDVNTGRLKVLEARANRNITHLIVNNKSTAKLYSKVFGVGIDRVYPTGLPKTDDILYRLWKTERSGVNSDKSYIYDKYNIPPDRKLILYAPTFRDDNLSSDMTLYQVKELAEQLPKDFALGLRLHPYVARLAAKSDLKNVYDFSYEKDLHSLIMAADVLVTDYSSIIFEYCITQKPMIFFAYDLEKFSDKGRGFYEDYKSYVPGPVAETAPEVIDIIREEKYQIDKIRKFNAENFPYLDGMATKRIIKLILDK</sequence>
<dbReference type="GO" id="GO:0005886">
    <property type="term" value="C:plasma membrane"/>
    <property type="evidence" value="ECO:0007669"/>
    <property type="project" value="UniProtKB-SubCell"/>
</dbReference>
<evidence type="ECO:0000256" key="2">
    <source>
        <dbReference type="ARBA" id="ARBA00010488"/>
    </source>
</evidence>
<dbReference type="AlphaFoldDB" id="A0A0H5SE68"/>
<dbReference type="OrthoDB" id="9807097at2"/>
<dbReference type="SUPFAM" id="SSF53756">
    <property type="entry name" value="UDP-Glycosyltransferase/glycogen phosphorylase"/>
    <property type="match status" value="1"/>
</dbReference>
<comment type="subcellular location">
    <subcellularLocation>
        <location evidence="1">Cell membrane</location>
        <topology evidence="1">Peripheral membrane protein</topology>
    </subcellularLocation>
</comment>
<keyword evidence="4" id="KW-0808">Transferase</keyword>
<evidence type="ECO:0000313" key="8">
    <source>
        <dbReference type="Proteomes" id="UP000236497"/>
    </source>
</evidence>
<protein>
    <recommendedName>
        <fullName evidence="9">CDP-ribitol ribitolphosphotransferase</fullName>
    </recommendedName>
</protein>
<evidence type="ECO:0000256" key="4">
    <source>
        <dbReference type="ARBA" id="ARBA00022679"/>
    </source>
</evidence>
<dbReference type="PANTHER" id="PTHR37316:SF3">
    <property type="entry name" value="TEICHOIC ACID GLYCEROL-PHOSPHATE TRANSFERASE"/>
    <property type="match status" value="1"/>
</dbReference>
<dbReference type="Gene3D" id="3.40.50.11820">
    <property type="match status" value="1"/>
</dbReference>
<evidence type="ECO:0008006" key="9">
    <source>
        <dbReference type="Google" id="ProtNLM"/>
    </source>
</evidence>
<reference evidence="7 8" key="1">
    <citation type="submission" date="2015-06" db="EMBL/GenBank/DDBJ databases">
        <authorList>
            <person name="Wibberg Daniel"/>
        </authorList>
    </citation>
    <scope>NUCLEOTIDE SEQUENCE [LARGE SCALE GENOMIC DNA]</scope>
    <source>
        <strain evidence="7 8">T3/55T</strain>
    </source>
</reference>
<dbReference type="InterPro" id="IPR051612">
    <property type="entry name" value="Teichoic_Acid_Biosynth"/>
</dbReference>
<dbReference type="InterPro" id="IPR043148">
    <property type="entry name" value="TagF_C"/>
</dbReference>
<keyword evidence="8" id="KW-1185">Reference proteome</keyword>